<proteinExistence type="predicted"/>
<accession>A0A242N6W1</accession>
<evidence type="ECO:0000313" key="2">
    <source>
        <dbReference type="EMBL" id="OTP79358.1"/>
    </source>
</evidence>
<reference evidence="2 3" key="1">
    <citation type="submission" date="2017-03" db="EMBL/GenBank/DDBJ databases">
        <title>Genome analysis of strain PAMC 26510.</title>
        <authorList>
            <person name="Oh H.-M."/>
            <person name="Yang J.-A."/>
        </authorList>
    </citation>
    <scope>NUCLEOTIDE SEQUENCE [LARGE SCALE GENOMIC DNA]</scope>
    <source>
        <strain evidence="2 3">PAMC 26510</strain>
    </source>
</reference>
<feature type="chain" id="PRO_5013167851" evidence="1">
    <location>
        <begin position="16"/>
        <end position="52"/>
    </location>
</feature>
<comment type="caution">
    <text evidence="2">The sequence shown here is derived from an EMBL/GenBank/DDBJ whole genome shotgun (WGS) entry which is preliminary data.</text>
</comment>
<gene>
    <name evidence="2" type="ORF">PAMC26510_05890</name>
</gene>
<organism evidence="2 3">
    <name type="scientific">Caballeronia sordidicola</name>
    <name type="common">Burkholderia sordidicola</name>
    <dbReference type="NCBI Taxonomy" id="196367"/>
    <lineage>
        <taxon>Bacteria</taxon>
        <taxon>Pseudomonadati</taxon>
        <taxon>Pseudomonadota</taxon>
        <taxon>Betaproteobacteria</taxon>
        <taxon>Burkholderiales</taxon>
        <taxon>Burkholderiaceae</taxon>
        <taxon>Caballeronia</taxon>
    </lineage>
</organism>
<dbReference type="EMBL" id="NBTY01000028">
    <property type="protein sequence ID" value="OTP79358.1"/>
    <property type="molecule type" value="Genomic_DNA"/>
</dbReference>
<evidence type="ECO:0000313" key="3">
    <source>
        <dbReference type="Proteomes" id="UP000194546"/>
    </source>
</evidence>
<keyword evidence="1" id="KW-0732">Signal</keyword>
<evidence type="ECO:0000256" key="1">
    <source>
        <dbReference type="SAM" id="SignalP"/>
    </source>
</evidence>
<feature type="signal peptide" evidence="1">
    <location>
        <begin position="1"/>
        <end position="15"/>
    </location>
</feature>
<dbReference type="AlphaFoldDB" id="A0A242N6W1"/>
<dbReference type="Proteomes" id="UP000194546">
    <property type="component" value="Unassembled WGS sequence"/>
</dbReference>
<protein>
    <submittedName>
        <fullName evidence="2">Uncharacterized protein</fullName>
    </submittedName>
</protein>
<name>A0A242N6W1_CABSO</name>
<sequence>MASLFACASSNPATAALLAYVSFCAQDWTSKSSPCVPRIIATQSITNVLPSR</sequence>